<dbReference type="PANTHER" id="PTHR47893">
    <property type="entry name" value="REGULATORY PROTEIN PCHR"/>
    <property type="match status" value="1"/>
</dbReference>
<evidence type="ECO:0000256" key="2">
    <source>
        <dbReference type="ARBA" id="ARBA00023125"/>
    </source>
</evidence>
<dbReference type="EMBL" id="CP059319">
    <property type="protein sequence ID" value="QTH21578.1"/>
    <property type="molecule type" value="Genomic_DNA"/>
</dbReference>
<evidence type="ECO:0000259" key="5">
    <source>
        <dbReference type="PROSITE" id="PS01124"/>
    </source>
</evidence>
<dbReference type="InterPro" id="IPR020449">
    <property type="entry name" value="Tscrpt_reg_AraC-type_HTH"/>
</dbReference>
<dbReference type="GO" id="GO:0003700">
    <property type="term" value="F:DNA-binding transcription factor activity"/>
    <property type="evidence" value="ECO:0007669"/>
    <property type="project" value="InterPro"/>
</dbReference>
<dbReference type="InterPro" id="IPR009057">
    <property type="entry name" value="Homeodomain-like_sf"/>
</dbReference>
<dbReference type="Proteomes" id="UP000664914">
    <property type="component" value="Chromosome"/>
</dbReference>
<dbReference type="Gene3D" id="1.10.10.60">
    <property type="entry name" value="Homeodomain-like"/>
    <property type="match status" value="2"/>
</dbReference>
<evidence type="ECO:0000256" key="3">
    <source>
        <dbReference type="ARBA" id="ARBA00023163"/>
    </source>
</evidence>
<dbReference type="PROSITE" id="PS00041">
    <property type="entry name" value="HTH_ARAC_FAMILY_1"/>
    <property type="match status" value="1"/>
</dbReference>
<dbReference type="PANTHER" id="PTHR47893:SF1">
    <property type="entry name" value="REGULATORY PROTEIN PCHR"/>
    <property type="match status" value="1"/>
</dbReference>
<dbReference type="AlphaFoldDB" id="A0A975D2Q9"/>
<reference evidence="6" key="1">
    <citation type="submission" date="2020-07" db="EMBL/GenBank/DDBJ databases">
        <authorList>
            <person name="Camacho E."/>
        </authorList>
    </citation>
    <scope>NUCLEOTIDE SEQUENCE</scope>
    <source>
        <strain evidence="6">MPO218</strain>
    </source>
</reference>
<evidence type="ECO:0000313" key="6">
    <source>
        <dbReference type="EMBL" id="QTH21578.1"/>
    </source>
</evidence>
<dbReference type="InterPro" id="IPR018062">
    <property type="entry name" value="HTH_AraC-typ_CS"/>
</dbReference>
<evidence type="ECO:0000256" key="1">
    <source>
        <dbReference type="ARBA" id="ARBA00023015"/>
    </source>
</evidence>
<dbReference type="InterPro" id="IPR053142">
    <property type="entry name" value="PchR_regulatory_protein"/>
</dbReference>
<keyword evidence="2" id="KW-0238">DNA-binding</keyword>
<name>A0A975D2Q9_9SPHN</name>
<keyword evidence="1" id="KW-0805">Transcription regulation</keyword>
<accession>A0A975D2Q9</accession>
<organism evidence="6 7">
    <name type="scientific">Rhizorhabdus wittichii</name>
    <dbReference type="NCBI Taxonomy" id="160791"/>
    <lineage>
        <taxon>Bacteria</taxon>
        <taxon>Pseudomonadati</taxon>
        <taxon>Pseudomonadota</taxon>
        <taxon>Alphaproteobacteria</taxon>
        <taxon>Sphingomonadales</taxon>
        <taxon>Sphingomonadaceae</taxon>
        <taxon>Rhizorhabdus</taxon>
    </lineage>
</organism>
<evidence type="ECO:0000256" key="4">
    <source>
        <dbReference type="SAM" id="MobiDB-lite"/>
    </source>
</evidence>
<dbReference type="PROSITE" id="PS01124">
    <property type="entry name" value="HTH_ARAC_FAMILY_2"/>
    <property type="match status" value="1"/>
</dbReference>
<keyword evidence="3" id="KW-0804">Transcription</keyword>
<dbReference type="PRINTS" id="PR00032">
    <property type="entry name" value="HTHARAC"/>
</dbReference>
<dbReference type="SUPFAM" id="SSF46689">
    <property type="entry name" value="Homeodomain-like"/>
    <property type="match status" value="2"/>
</dbReference>
<reference evidence="6" key="2">
    <citation type="submission" date="2021-04" db="EMBL/GenBank/DDBJ databases">
        <title>Isolation and genomic analysis of the ibuprofen-degrading bacterium Sphingomonas strain MPO218.</title>
        <authorList>
            <person name="Aulestia M."/>
            <person name="Flores A."/>
            <person name="Mangas E.L."/>
            <person name="Perez-Pulido A.J."/>
            <person name="Santero E."/>
            <person name="Camacho E.M."/>
        </authorList>
    </citation>
    <scope>NUCLEOTIDE SEQUENCE</scope>
    <source>
        <strain evidence="6">MPO218</strain>
    </source>
</reference>
<dbReference type="InterPro" id="IPR018060">
    <property type="entry name" value="HTH_AraC"/>
</dbReference>
<gene>
    <name evidence="6" type="ORF">HRJ34_25245</name>
</gene>
<proteinExistence type="predicted"/>
<feature type="domain" description="HTH araC/xylS-type" evidence="5">
    <location>
        <begin position="251"/>
        <end position="349"/>
    </location>
</feature>
<evidence type="ECO:0000313" key="7">
    <source>
        <dbReference type="Proteomes" id="UP000664914"/>
    </source>
</evidence>
<feature type="region of interest" description="Disordered" evidence="4">
    <location>
        <begin position="1"/>
        <end position="20"/>
    </location>
</feature>
<dbReference type="SMART" id="SM00342">
    <property type="entry name" value="HTH_ARAC"/>
    <property type="match status" value="1"/>
</dbReference>
<dbReference type="RefSeq" id="WP_208632794.1">
    <property type="nucleotide sequence ID" value="NZ_CP059319.1"/>
</dbReference>
<sequence length="350" mass="39024">MLGQVDALTDERSGIESSSGGGGVTLLAPLQSVIDSLRPYYGAASDEGWGACGVRMRAEMAGAQGWRDCFHIRDGCLIMVSDVRRDLAYTEQYLGGGQIKFHFRLDGDSMITSEHGRETELNPLSFGFLVQPMASAKRESPRPVSHERSVTLICDPAFLDGIIDSPSSSLPQPIRSLLRHGDPDFHCSSLPMRSVLHRIVAEILDPPFGGAMRAMYMEAKTLELLCLALGALADDSETSVPLRPRDVRKVQDICVLLEERFADPPTIQELVRQFVWNETQLMQCFRRVTGMTIFDYRQNYRMERSMQLLKGSRISVTEVAFEMGYEHPSNFATAFRRHFGISPKAARGLT</sequence>
<dbReference type="Pfam" id="PF12833">
    <property type="entry name" value="HTH_18"/>
    <property type="match status" value="1"/>
</dbReference>
<dbReference type="GO" id="GO:0043565">
    <property type="term" value="F:sequence-specific DNA binding"/>
    <property type="evidence" value="ECO:0007669"/>
    <property type="project" value="InterPro"/>
</dbReference>
<protein>
    <submittedName>
        <fullName evidence="6">Helix-turn-helix transcriptional regulator</fullName>
    </submittedName>
</protein>